<dbReference type="PROSITE" id="PS51318">
    <property type="entry name" value="TAT"/>
    <property type="match status" value="1"/>
</dbReference>
<dbReference type="STRING" id="1121400.SAMN02746065_10771"/>
<evidence type="ECO:0000256" key="5">
    <source>
        <dbReference type="ARBA" id="ARBA00022729"/>
    </source>
</evidence>
<gene>
    <name evidence="14" type="ORF">SAMN02746065_10771</name>
</gene>
<feature type="chain" id="PRO_5012619308" description="Murein endopeptidase K" evidence="13">
    <location>
        <begin position="29"/>
        <end position="180"/>
    </location>
</feature>
<keyword evidence="5 13" id="KW-0732">Signal</keyword>
<evidence type="ECO:0000256" key="8">
    <source>
        <dbReference type="ARBA" id="ARBA00023014"/>
    </source>
</evidence>
<dbReference type="GO" id="GO:0046872">
    <property type="term" value="F:metal ion binding"/>
    <property type="evidence" value="ECO:0007669"/>
    <property type="project" value="UniProtKB-KW"/>
</dbReference>
<keyword evidence="7" id="KW-0862">Zinc</keyword>
<accession>A0A1W2B7P3</accession>
<dbReference type="EMBL" id="FWXY01000007">
    <property type="protein sequence ID" value="SMC69043.1"/>
    <property type="molecule type" value="Genomic_DNA"/>
</dbReference>
<comment type="cofactor">
    <cofactor evidence="1">
        <name>Zn(2+)</name>
        <dbReference type="ChEBI" id="CHEBI:29105"/>
    </cofactor>
</comment>
<keyword evidence="4" id="KW-0479">Metal-binding</keyword>
<dbReference type="GO" id="GO:0071555">
    <property type="term" value="P:cell wall organization"/>
    <property type="evidence" value="ECO:0007669"/>
    <property type="project" value="UniProtKB-KW"/>
</dbReference>
<keyword evidence="3" id="KW-0645">Protease</keyword>
<evidence type="ECO:0000256" key="3">
    <source>
        <dbReference type="ARBA" id="ARBA00022670"/>
    </source>
</evidence>
<dbReference type="GO" id="GO:0006508">
    <property type="term" value="P:proteolysis"/>
    <property type="evidence" value="ECO:0007669"/>
    <property type="project" value="UniProtKB-KW"/>
</dbReference>
<feature type="signal peptide" evidence="13">
    <location>
        <begin position="1"/>
        <end position="28"/>
    </location>
</feature>
<dbReference type="PANTHER" id="PTHR37425:SF1">
    <property type="entry name" value="OUTER MEMBRANE PROTEIN"/>
    <property type="match status" value="1"/>
</dbReference>
<dbReference type="InterPro" id="IPR010275">
    <property type="entry name" value="MepK"/>
</dbReference>
<evidence type="ECO:0000256" key="6">
    <source>
        <dbReference type="ARBA" id="ARBA00022801"/>
    </source>
</evidence>
<sequence>MKIKTTRRQFLRFSATAMAGFFISSPLAAMATTHRQRSLTFFHTHTEEYLKIRHAPGVRSIANQRKINKFLRDFRTETVHPIDPGLLDIICAVQNRASSNGVIEVISAYRSPQTNRALRKKSRGVAKKSLHMEGRAIDIRIRDLSTRHLRDVAAYLGAGGVGYYSKSDFVHLDTGDRRTW</sequence>
<dbReference type="AlphaFoldDB" id="A0A1W2B7P3"/>
<evidence type="ECO:0000313" key="15">
    <source>
        <dbReference type="Proteomes" id="UP000192418"/>
    </source>
</evidence>
<protein>
    <recommendedName>
        <fullName evidence="12">Murein endopeptidase K</fullName>
    </recommendedName>
</protein>
<dbReference type="InterPro" id="IPR009045">
    <property type="entry name" value="Zn_M74/Hedgehog-like"/>
</dbReference>
<dbReference type="OrthoDB" id="9782994at2"/>
<name>A0A1W2B7P3_9BACT</name>
<keyword evidence="10" id="KW-0961">Cell wall biogenesis/degradation</keyword>
<evidence type="ECO:0000256" key="12">
    <source>
        <dbReference type="ARBA" id="ARBA00093666"/>
    </source>
</evidence>
<evidence type="ECO:0000256" key="11">
    <source>
        <dbReference type="ARBA" id="ARBA00093448"/>
    </source>
</evidence>
<dbReference type="SUPFAM" id="SSF55166">
    <property type="entry name" value="Hedgehog/DD-peptidase"/>
    <property type="match status" value="1"/>
</dbReference>
<dbReference type="Gene3D" id="3.30.1380.10">
    <property type="match status" value="1"/>
</dbReference>
<dbReference type="Pfam" id="PF05951">
    <property type="entry name" value="Peptidase_M15_2"/>
    <property type="match status" value="1"/>
</dbReference>
<dbReference type="Proteomes" id="UP000192418">
    <property type="component" value="Unassembled WGS sequence"/>
</dbReference>
<dbReference type="GO" id="GO:0008237">
    <property type="term" value="F:metallopeptidase activity"/>
    <property type="evidence" value="ECO:0007669"/>
    <property type="project" value="UniProtKB-KW"/>
</dbReference>
<keyword evidence="8" id="KW-0411">Iron-sulfur</keyword>
<dbReference type="GO" id="GO:0051536">
    <property type="term" value="F:iron-sulfur cluster binding"/>
    <property type="evidence" value="ECO:0007669"/>
    <property type="project" value="UniProtKB-KW"/>
</dbReference>
<evidence type="ECO:0000256" key="13">
    <source>
        <dbReference type="SAM" id="SignalP"/>
    </source>
</evidence>
<dbReference type="RefSeq" id="WP_084068294.1">
    <property type="nucleotide sequence ID" value="NZ_FWXY01000007.1"/>
</dbReference>
<evidence type="ECO:0000256" key="2">
    <source>
        <dbReference type="ARBA" id="ARBA00004776"/>
    </source>
</evidence>
<evidence type="ECO:0000256" key="4">
    <source>
        <dbReference type="ARBA" id="ARBA00022723"/>
    </source>
</evidence>
<dbReference type="InterPro" id="IPR006311">
    <property type="entry name" value="TAT_signal"/>
</dbReference>
<keyword evidence="6" id="KW-0378">Hydrolase</keyword>
<comment type="similarity">
    <text evidence="11">Belongs to the peptidase M15 family.</text>
</comment>
<evidence type="ECO:0000256" key="1">
    <source>
        <dbReference type="ARBA" id="ARBA00001947"/>
    </source>
</evidence>
<evidence type="ECO:0000256" key="10">
    <source>
        <dbReference type="ARBA" id="ARBA00023316"/>
    </source>
</evidence>
<proteinExistence type="inferred from homology"/>
<evidence type="ECO:0000256" key="9">
    <source>
        <dbReference type="ARBA" id="ARBA00023049"/>
    </source>
</evidence>
<keyword evidence="8" id="KW-0408">Iron</keyword>
<dbReference type="PANTHER" id="PTHR37425">
    <property type="match status" value="1"/>
</dbReference>
<evidence type="ECO:0000313" key="14">
    <source>
        <dbReference type="EMBL" id="SMC69043.1"/>
    </source>
</evidence>
<keyword evidence="15" id="KW-1185">Reference proteome</keyword>
<evidence type="ECO:0000256" key="7">
    <source>
        <dbReference type="ARBA" id="ARBA00022833"/>
    </source>
</evidence>
<comment type="pathway">
    <text evidence="2">Cell wall biogenesis; cell wall polysaccharide biosynthesis.</text>
</comment>
<reference evidence="14 15" key="1">
    <citation type="submission" date="2017-04" db="EMBL/GenBank/DDBJ databases">
        <authorList>
            <person name="Afonso C.L."/>
            <person name="Miller P.J."/>
            <person name="Scott M.A."/>
            <person name="Spackman E."/>
            <person name="Goraichik I."/>
            <person name="Dimitrov K.M."/>
            <person name="Suarez D.L."/>
            <person name="Swayne D.E."/>
        </authorList>
    </citation>
    <scope>NUCLEOTIDE SEQUENCE [LARGE SCALE GENOMIC DNA]</scope>
    <source>
        <strain evidence="14 15">DSM 3385</strain>
    </source>
</reference>
<dbReference type="CDD" id="cd14844">
    <property type="entry name" value="Zn-DD-carboxypeptidase_like"/>
    <property type="match status" value="1"/>
</dbReference>
<organism evidence="14 15">
    <name type="scientific">Desulfocicer vacuolatum DSM 3385</name>
    <dbReference type="NCBI Taxonomy" id="1121400"/>
    <lineage>
        <taxon>Bacteria</taxon>
        <taxon>Pseudomonadati</taxon>
        <taxon>Thermodesulfobacteriota</taxon>
        <taxon>Desulfobacteria</taxon>
        <taxon>Desulfobacterales</taxon>
        <taxon>Desulfobacteraceae</taxon>
        <taxon>Desulfocicer</taxon>
    </lineage>
</organism>
<keyword evidence="9" id="KW-0482">Metalloprotease</keyword>